<feature type="signal peptide" evidence="2">
    <location>
        <begin position="1"/>
        <end position="19"/>
    </location>
</feature>
<proteinExistence type="predicted"/>
<dbReference type="AlphaFoldDB" id="A0A9D4LUD2"/>
<dbReference type="Pfam" id="PF16026">
    <property type="entry name" value="MIEAP"/>
    <property type="match status" value="1"/>
</dbReference>
<keyword evidence="5" id="KW-1185">Reference proteome</keyword>
<organism evidence="4 5">
    <name type="scientific">Dreissena polymorpha</name>
    <name type="common">Zebra mussel</name>
    <name type="synonym">Mytilus polymorpha</name>
    <dbReference type="NCBI Taxonomy" id="45954"/>
    <lineage>
        <taxon>Eukaryota</taxon>
        <taxon>Metazoa</taxon>
        <taxon>Spiralia</taxon>
        <taxon>Lophotrochozoa</taxon>
        <taxon>Mollusca</taxon>
        <taxon>Bivalvia</taxon>
        <taxon>Autobranchia</taxon>
        <taxon>Heteroconchia</taxon>
        <taxon>Euheterodonta</taxon>
        <taxon>Imparidentia</taxon>
        <taxon>Neoheterodontei</taxon>
        <taxon>Myida</taxon>
        <taxon>Dreissenoidea</taxon>
        <taxon>Dreissenidae</taxon>
        <taxon>Dreissena</taxon>
    </lineage>
</organism>
<dbReference type="InterPro" id="IPR031981">
    <property type="entry name" value="MIEAP_C"/>
</dbReference>
<sequence length="756" mass="86449">MLVLILATTELFQSQLTSAAGAESATLAESDRLAQELAHTRRELELLQTKPRDTIEESELDTLCLINIANKEEIENARLEIQTLRITNEQLQSEQNRLTGDLLTKNVEIDELKKELANTREKSAYDLAGATTKIQSQADKIENLIKELRNFTWTINTGEEKLKELNRQMTLSAQRHENEMKKYSEIVRARDGTIKELDAYNADLEKQLTVIKKNLDLSEKEVAEFQLKNECLQREIEDYKSMLEKYMAEVHSQTETIRLIQEANIVQSRSFTSLHEDLARLNIDKEKILRKNDEFQNQLKIKKDELSIEKAKTNKNKPEIDSLKKEIHSNKEALHNERHKWNTEKQKLEQMCSSAKEDTNQITHAFNTINQEYNTVKETLRKTVDERDELTMRLSKLASASLTHNNPNIADLSDPNRPTKLSEAFSELYDNEWTDAFEGIKDSDDRTTVNGLLTMLQKAYEFSITLTEQATKEMGGTFTHLSLKYKIGSKEKAIHSNPYRNAETQIADTTEQRDTSETIIYDKSKACPEHAKHVKSDCDAIGDTGSSLSLDKENTESNTILMADPRHHEVTAEQALPVVEYKTDMTYPTHLCTQDDELHVKDTNRNMPAHVDMAVQVDVDEIEVGTYVATVSFDLNKLNPNEKQTIKDIRKRVLHDLKDQSIPMIANAVVEEMNLQGCDDSILTYVKTCASICWEMRIHQPPVCLDFKDIDDRTLFNTSIYKHYTKSGPNVDYVVWPAMYLNEGGPLLSKGVAQGK</sequence>
<dbReference type="EMBL" id="JAIWYP010000002">
    <property type="protein sequence ID" value="KAH3864216.1"/>
    <property type="molecule type" value="Genomic_DNA"/>
</dbReference>
<evidence type="ECO:0000256" key="1">
    <source>
        <dbReference type="SAM" id="Coils"/>
    </source>
</evidence>
<reference evidence="4" key="1">
    <citation type="journal article" date="2019" name="bioRxiv">
        <title>The Genome of the Zebra Mussel, Dreissena polymorpha: A Resource for Invasive Species Research.</title>
        <authorList>
            <person name="McCartney M.A."/>
            <person name="Auch B."/>
            <person name="Kono T."/>
            <person name="Mallez S."/>
            <person name="Zhang Y."/>
            <person name="Obille A."/>
            <person name="Becker A."/>
            <person name="Abrahante J.E."/>
            <person name="Garbe J."/>
            <person name="Badalamenti J.P."/>
            <person name="Herman A."/>
            <person name="Mangelson H."/>
            <person name="Liachko I."/>
            <person name="Sullivan S."/>
            <person name="Sone E.D."/>
            <person name="Koren S."/>
            <person name="Silverstein K.A.T."/>
            <person name="Beckman K.B."/>
            <person name="Gohl D.M."/>
        </authorList>
    </citation>
    <scope>NUCLEOTIDE SEQUENCE</scope>
    <source>
        <strain evidence="4">Duluth1</strain>
        <tissue evidence="4">Whole animal</tissue>
    </source>
</reference>
<feature type="chain" id="PRO_5039325074" description="Mitochondria-eating protein C-terminal domain-containing protein" evidence="2">
    <location>
        <begin position="20"/>
        <end position="756"/>
    </location>
</feature>
<evidence type="ECO:0000313" key="4">
    <source>
        <dbReference type="EMBL" id="KAH3864216.1"/>
    </source>
</evidence>
<keyword evidence="1" id="KW-0175">Coiled coil</keyword>
<protein>
    <recommendedName>
        <fullName evidence="3">Mitochondria-eating protein C-terminal domain-containing protein</fullName>
    </recommendedName>
</protein>
<evidence type="ECO:0000313" key="5">
    <source>
        <dbReference type="Proteomes" id="UP000828390"/>
    </source>
</evidence>
<dbReference type="Proteomes" id="UP000828390">
    <property type="component" value="Unassembled WGS sequence"/>
</dbReference>
<evidence type="ECO:0000259" key="3">
    <source>
        <dbReference type="Pfam" id="PF16026"/>
    </source>
</evidence>
<keyword evidence="2" id="KW-0732">Signal</keyword>
<evidence type="ECO:0000256" key="2">
    <source>
        <dbReference type="SAM" id="SignalP"/>
    </source>
</evidence>
<name>A0A9D4LUD2_DREPO</name>
<comment type="caution">
    <text evidence="4">The sequence shown here is derived from an EMBL/GenBank/DDBJ whole genome shotgun (WGS) entry which is preliminary data.</text>
</comment>
<reference evidence="4" key="2">
    <citation type="submission" date="2020-11" db="EMBL/GenBank/DDBJ databases">
        <authorList>
            <person name="McCartney M.A."/>
            <person name="Auch B."/>
            <person name="Kono T."/>
            <person name="Mallez S."/>
            <person name="Becker A."/>
            <person name="Gohl D.M."/>
            <person name="Silverstein K.A.T."/>
            <person name="Koren S."/>
            <person name="Bechman K.B."/>
            <person name="Herman A."/>
            <person name="Abrahante J.E."/>
            <person name="Garbe J."/>
        </authorList>
    </citation>
    <scope>NUCLEOTIDE SEQUENCE</scope>
    <source>
        <strain evidence="4">Duluth1</strain>
        <tissue evidence="4">Whole animal</tissue>
    </source>
</reference>
<gene>
    <name evidence="4" type="ORF">DPMN_027232</name>
</gene>
<feature type="coiled-coil region" evidence="1">
    <location>
        <begin position="74"/>
        <end position="249"/>
    </location>
</feature>
<feature type="coiled-coil region" evidence="1">
    <location>
        <begin position="278"/>
        <end position="358"/>
    </location>
</feature>
<accession>A0A9D4LUD2</accession>
<feature type="domain" description="Mitochondria-eating protein C-terminal" evidence="3">
    <location>
        <begin position="678"/>
        <end position="753"/>
    </location>
</feature>